<dbReference type="InterPro" id="IPR053465">
    <property type="entry name" value="Sortase_Class_E"/>
</dbReference>
<gene>
    <name evidence="4" type="ORF">UFOPK2658_01780</name>
    <name evidence="5" type="ORF">UFOPK2880_01769</name>
    <name evidence="6" type="ORF">UFOPK3004_01872</name>
    <name evidence="7" type="ORF">UFOPK3304_00927</name>
    <name evidence="8" type="ORF">UFOPK3494_01838</name>
    <name evidence="9" type="ORF">UFOPK4134_01383</name>
</gene>
<dbReference type="EMBL" id="CAEZYH010000122">
    <property type="protein sequence ID" value="CAB4732571.1"/>
    <property type="molecule type" value="Genomic_DNA"/>
</dbReference>
<evidence type="ECO:0000256" key="2">
    <source>
        <dbReference type="SAM" id="MobiDB-lite"/>
    </source>
</evidence>
<dbReference type="Pfam" id="PF04203">
    <property type="entry name" value="Sortase"/>
    <property type="match status" value="1"/>
</dbReference>
<dbReference type="NCBIfam" id="NF033747">
    <property type="entry name" value="class_E_sortase"/>
    <property type="match status" value="1"/>
</dbReference>
<dbReference type="EMBL" id="CAFAAL010000258">
    <property type="protein sequence ID" value="CAB4821805.1"/>
    <property type="molecule type" value="Genomic_DNA"/>
</dbReference>
<evidence type="ECO:0000256" key="3">
    <source>
        <dbReference type="SAM" id="Phobius"/>
    </source>
</evidence>
<evidence type="ECO:0000313" key="6">
    <source>
        <dbReference type="EMBL" id="CAB4821805.1"/>
    </source>
</evidence>
<name>A0A6J7DGQ2_9ZZZZ</name>
<dbReference type="InterPro" id="IPR042003">
    <property type="entry name" value="Sortase_E"/>
</dbReference>
<feature type="region of interest" description="Disordered" evidence="2">
    <location>
        <begin position="141"/>
        <end position="162"/>
    </location>
</feature>
<keyword evidence="3" id="KW-0472">Membrane</keyword>
<dbReference type="NCBIfam" id="TIGR01076">
    <property type="entry name" value="sortase_fam"/>
    <property type="match status" value="1"/>
</dbReference>
<dbReference type="CDD" id="cd05830">
    <property type="entry name" value="Sortase_E"/>
    <property type="match status" value="1"/>
</dbReference>
<evidence type="ECO:0000256" key="1">
    <source>
        <dbReference type="ARBA" id="ARBA00022801"/>
    </source>
</evidence>
<evidence type="ECO:0000313" key="4">
    <source>
        <dbReference type="EMBL" id="CAB4732571.1"/>
    </source>
</evidence>
<dbReference type="SUPFAM" id="SSF63817">
    <property type="entry name" value="Sortase"/>
    <property type="match status" value="1"/>
</dbReference>
<keyword evidence="3" id="KW-0812">Transmembrane</keyword>
<dbReference type="InterPro" id="IPR023365">
    <property type="entry name" value="Sortase_dom-sf"/>
</dbReference>
<evidence type="ECO:0000313" key="8">
    <source>
        <dbReference type="EMBL" id="CAB4916495.1"/>
    </source>
</evidence>
<feature type="region of interest" description="Disordered" evidence="2">
    <location>
        <begin position="1"/>
        <end position="61"/>
    </location>
</feature>
<dbReference type="Gene3D" id="2.40.260.10">
    <property type="entry name" value="Sortase"/>
    <property type="match status" value="1"/>
</dbReference>
<accession>A0A6J7DGQ2</accession>
<dbReference type="EMBL" id="CAEZZP010000163">
    <property type="protein sequence ID" value="CAB4786821.1"/>
    <property type="molecule type" value="Genomic_DNA"/>
</dbReference>
<dbReference type="AlphaFoldDB" id="A0A6J7DGQ2"/>
<feature type="compositionally biased region" description="Low complexity" evidence="2">
    <location>
        <begin position="141"/>
        <end position="152"/>
    </location>
</feature>
<feature type="transmembrane region" description="Helical" evidence="3">
    <location>
        <begin position="395"/>
        <end position="413"/>
    </location>
</feature>
<dbReference type="EMBL" id="CAFBMF010000205">
    <property type="protein sequence ID" value="CAB4916495.1"/>
    <property type="molecule type" value="Genomic_DNA"/>
</dbReference>
<dbReference type="GO" id="GO:0016787">
    <property type="term" value="F:hydrolase activity"/>
    <property type="evidence" value="ECO:0007669"/>
    <property type="project" value="UniProtKB-KW"/>
</dbReference>
<sequence>MTSVENDESGQKHESGSSGFGSSEFGGDLTPPDHYDPFETSRPIPRPTDTGPIEPLLIPSNNGAELNATPLVKVPFWDRPKPKKDWYWFLGRLGSSLITLGLLMFLFVGYQLWGTGIEEAQSQNKLENRFSEIAILSSATSSTSLAPSNSEPPVTTTLAPPEPIVVNEGDPIAIIDMPTIGVTKYVVAGVQTADLKKGPGHYPGTPFPGELGNASIAGHRTTYGEPFRHLDDLNLGDPIIITDLLGRQFTYLVTNQQVVGATDSWVVATTDRNKAILTLTTCHPEFSAKQRLIISAELDLTQSDIATSPAAMYADEVVDTTTVPSTEVVTSEVAETTTVPAIIVDESNNSESADALSRGWFSDLSAIPQTLLWGLLELLVVMGAWQVAKKYRNRIIGTAVGFIPFFIVLYFVFQNVNRLLPPNL</sequence>
<dbReference type="EMBL" id="CAFBPS010000124">
    <property type="protein sequence ID" value="CAB5034767.1"/>
    <property type="molecule type" value="Genomic_DNA"/>
</dbReference>
<feature type="transmembrane region" description="Helical" evidence="3">
    <location>
        <begin position="89"/>
        <end position="113"/>
    </location>
</feature>
<proteinExistence type="predicted"/>
<protein>
    <submittedName>
        <fullName evidence="7">Unannotated protein</fullName>
    </submittedName>
</protein>
<feature type="transmembrane region" description="Helical" evidence="3">
    <location>
        <begin position="371"/>
        <end position="388"/>
    </location>
</feature>
<feature type="compositionally biased region" description="Low complexity" evidence="2">
    <location>
        <begin position="16"/>
        <end position="27"/>
    </location>
</feature>
<evidence type="ECO:0000313" key="9">
    <source>
        <dbReference type="EMBL" id="CAB5034767.1"/>
    </source>
</evidence>
<keyword evidence="1" id="KW-0378">Hydrolase</keyword>
<evidence type="ECO:0000313" key="7">
    <source>
        <dbReference type="EMBL" id="CAB4869666.1"/>
    </source>
</evidence>
<keyword evidence="3" id="KW-1133">Transmembrane helix</keyword>
<dbReference type="InterPro" id="IPR005754">
    <property type="entry name" value="Sortase"/>
</dbReference>
<organism evidence="7">
    <name type="scientific">freshwater metagenome</name>
    <dbReference type="NCBI Taxonomy" id="449393"/>
    <lineage>
        <taxon>unclassified sequences</taxon>
        <taxon>metagenomes</taxon>
        <taxon>ecological metagenomes</taxon>
    </lineage>
</organism>
<evidence type="ECO:0000313" key="5">
    <source>
        <dbReference type="EMBL" id="CAB4786821.1"/>
    </source>
</evidence>
<reference evidence="7" key="1">
    <citation type="submission" date="2020-05" db="EMBL/GenBank/DDBJ databases">
        <authorList>
            <person name="Chiriac C."/>
            <person name="Salcher M."/>
            <person name="Ghai R."/>
            <person name="Kavagutti S V."/>
        </authorList>
    </citation>
    <scope>NUCLEOTIDE SEQUENCE</scope>
</reference>
<dbReference type="EMBL" id="CAFBLJ010000041">
    <property type="protein sequence ID" value="CAB4869666.1"/>
    <property type="molecule type" value="Genomic_DNA"/>
</dbReference>